<keyword evidence="1" id="KW-0723">Serine/threonine-protein kinase</keyword>
<dbReference type="PANTHER" id="PTHR35526:SF3">
    <property type="entry name" value="ANTI-SIGMA-F FACTOR RSBW"/>
    <property type="match status" value="1"/>
</dbReference>
<keyword evidence="1" id="KW-0808">Transferase</keyword>
<keyword evidence="4" id="KW-1185">Reference proteome</keyword>
<keyword evidence="1" id="KW-0418">Kinase</keyword>
<dbReference type="InterPro" id="IPR036890">
    <property type="entry name" value="HATPase_C_sf"/>
</dbReference>
<gene>
    <name evidence="3" type="ORF">FF041_22735</name>
</gene>
<evidence type="ECO:0000256" key="1">
    <source>
        <dbReference type="ARBA" id="ARBA00022527"/>
    </source>
</evidence>
<dbReference type="InterPro" id="IPR003594">
    <property type="entry name" value="HATPase_dom"/>
</dbReference>
<reference evidence="3 4" key="1">
    <citation type="submission" date="2019-05" db="EMBL/GenBank/DDBJ databases">
        <title>Comparative genomics and metabolomics analyses of clavulanic acid producing Streptomyces species provides insight into specialized metabolism and evolution of beta-lactam biosynthetic gene clusters.</title>
        <authorList>
            <person name="Moore M.A."/>
            <person name="Cruz-Morales P."/>
            <person name="Barona Gomez F."/>
            <person name="Kapil T."/>
        </authorList>
    </citation>
    <scope>NUCLEOTIDE SEQUENCE [LARGE SCALE GENOMIC DNA]</scope>
    <source>
        <strain evidence="3 4">NRRL 5741</strain>
    </source>
</reference>
<accession>A0A646KLE8</accession>
<dbReference type="OrthoDB" id="4193340at2"/>
<dbReference type="Proteomes" id="UP000419138">
    <property type="component" value="Unassembled WGS sequence"/>
</dbReference>
<dbReference type="EMBL" id="VCLA01000159">
    <property type="protein sequence ID" value="MQT02900.1"/>
    <property type="molecule type" value="Genomic_DNA"/>
</dbReference>
<dbReference type="GO" id="GO:0005524">
    <property type="term" value="F:ATP binding"/>
    <property type="evidence" value="ECO:0007669"/>
    <property type="project" value="UniProtKB-KW"/>
</dbReference>
<dbReference type="GO" id="GO:0004674">
    <property type="term" value="F:protein serine/threonine kinase activity"/>
    <property type="evidence" value="ECO:0007669"/>
    <property type="project" value="UniProtKB-KW"/>
</dbReference>
<dbReference type="PANTHER" id="PTHR35526">
    <property type="entry name" value="ANTI-SIGMA-F FACTOR RSBW-RELATED"/>
    <property type="match status" value="1"/>
</dbReference>
<sequence>MSPDMYPVPPAGTAHPSPEWGMFALPGTSSLTPRVARHAVRTSLTTWGVPDEAVDRAESITSELVTNSVRHTVSMTVVVHIAYDGRTATVGVSDAGNAAAGLTAQPAPLNAESGRGLWLIEALADRWYCRTAPNGGADVTAEIRVSHTRAEFAVRPHPEIT</sequence>
<dbReference type="RefSeq" id="WP_153524488.1">
    <property type="nucleotide sequence ID" value="NZ_JBEPDZ010000057.1"/>
</dbReference>
<dbReference type="Gene3D" id="3.30.565.10">
    <property type="entry name" value="Histidine kinase-like ATPase, C-terminal domain"/>
    <property type="match status" value="1"/>
</dbReference>
<organism evidence="3 4">
    <name type="scientific">Streptomyces jumonjinensis</name>
    <dbReference type="NCBI Taxonomy" id="1945"/>
    <lineage>
        <taxon>Bacteria</taxon>
        <taxon>Bacillati</taxon>
        <taxon>Actinomycetota</taxon>
        <taxon>Actinomycetes</taxon>
        <taxon>Kitasatosporales</taxon>
        <taxon>Streptomycetaceae</taxon>
        <taxon>Streptomyces</taxon>
    </lineage>
</organism>
<proteinExistence type="predicted"/>
<protein>
    <submittedName>
        <fullName evidence="3">ATP-binding protein</fullName>
    </submittedName>
</protein>
<evidence type="ECO:0000313" key="3">
    <source>
        <dbReference type="EMBL" id="MQT02900.1"/>
    </source>
</evidence>
<dbReference type="AlphaFoldDB" id="A0A646KLE8"/>
<keyword evidence="3" id="KW-0547">Nucleotide-binding</keyword>
<evidence type="ECO:0000259" key="2">
    <source>
        <dbReference type="Pfam" id="PF13581"/>
    </source>
</evidence>
<keyword evidence="3" id="KW-0067">ATP-binding</keyword>
<name>A0A646KLE8_STRJU</name>
<evidence type="ECO:0000313" key="4">
    <source>
        <dbReference type="Proteomes" id="UP000419138"/>
    </source>
</evidence>
<comment type="caution">
    <text evidence="3">The sequence shown here is derived from an EMBL/GenBank/DDBJ whole genome shotgun (WGS) entry which is preliminary data.</text>
</comment>
<feature type="domain" description="Histidine kinase/HSP90-like ATPase" evidence="2">
    <location>
        <begin position="34"/>
        <end position="135"/>
    </location>
</feature>
<dbReference type="CDD" id="cd16936">
    <property type="entry name" value="HATPase_RsbW-like"/>
    <property type="match status" value="1"/>
</dbReference>
<dbReference type="SUPFAM" id="SSF55874">
    <property type="entry name" value="ATPase domain of HSP90 chaperone/DNA topoisomerase II/histidine kinase"/>
    <property type="match status" value="1"/>
</dbReference>
<dbReference type="InterPro" id="IPR050267">
    <property type="entry name" value="Anti-sigma-factor_SerPK"/>
</dbReference>
<dbReference type="Pfam" id="PF13581">
    <property type="entry name" value="HATPase_c_2"/>
    <property type="match status" value="1"/>
</dbReference>